<sequence length="83" mass="9936">MVVLLDGVATLALLKSKDVLLVTELSLSVETKPSFSVIDFVYRWRRRSRRRRRSSPRRRRRWRSAKVKLPSFPLICLMRFVLY</sequence>
<dbReference type="Proteomes" id="UP000823674">
    <property type="component" value="Chromosome A10"/>
</dbReference>
<keyword evidence="2" id="KW-1185">Reference proteome</keyword>
<proteinExistence type="predicted"/>
<reference evidence="1 2" key="1">
    <citation type="submission" date="2021-03" db="EMBL/GenBank/DDBJ databases">
        <authorList>
            <person name="King G.J."/>
            <person name="Bancroft I."/>
            <person name="Baten A."/>
            <person name="Bloomfield J."/>
            <person name="Borpatragohain P."/>
            <person name="He Z."/>
            <person name="Irish N."/>
            <person name="Irwin J."/>
            <person name="Liu K."/>
            <person name="Mauleon R.P."/>
            <person name="Moore J."/>
            <person name="Morris R."/>
            <person name="Ostergaard L."/>
            <person name="Wang B."/>
            <person name="Wells R."/>
        </authorList>
    </citation>
    <scope>NUCLEOTIDE SEQUENCE [LARGE SCALE GENOMIC DNA]</scope>
    <source>
        <strain evidence="1">R-o-18</strain>
        <tissue evidence="1">Leaf</tissue>
    </source>
</reference>
<accession>A0ABQ7KPA1</accession>
<organism evidence="1 2">
    <name type="scientific">Brassica rapa subsp. trilocularis</name>
    <dbReference type="NCBI Taxonomy" id="1813537"/>
    <lineage>
        <taxon>Eukaryota</taxon>
        <taxon>Viridiplantae</taxon>
        <taxon>Streptophyta</taxon>
        <taxon>Embryophyta</taxon>
        <taxon>Tracheophyta</taxon>
        <taxon>Spermatophyta</taxon>
        <taxon>Magnoliopsida</taxon>
        <taxon>eudicotyledons</taxon>
        <taxon>Gunneridae</taxon>
        <taxon>Pentapetalae</taxon>
        <taxon>rosids</taxon>
        <taxon>malvids</taxon>
        <taxon>Brassicales</taxon>
        <taxon>Brassicaceae</taxon>
        <taxon>Brassiceae</taxon>
        <taxon>Brassica</taxon>
    </lineage>
</organism>
<dbReference type="EMBL" id="JADBGQ010000010">
    <property type="protein sequence ID" value="KAG5374833.1"/>
    <property type="molecule type" value="Genomic_DNA"/>
</dbReference>
<gene>
    <name evidence="1" type="primary">A10g500540.1_BraROA</name>
    <name evidence="1" type="ORF">IGI04_039429</name>
</gene>
<evidence type="ECO:0000313" key="2">
    <source>
        <dbReference type="Proteomes" id="UP000823674"/>
    </source>
</evidence>
<name>A0ABQ7KPA1_BRACM</name>
<comment type="caution">
    <text evidence="1">The sequence shown here is derived from an EMBL/GenBank/DDBJ whole genome shotgun (WGS) entry which is preliminary data.</text>
</comment>
<protein>
    <submittedName>
        <fullName evidence="1">Uncharacterized protein</fullName>
    </submittedName>
</protein>
<evidence type="ECO:0000313" key="1">
    <source>
        <dbReference type="EMBL" id="KAG5374833.1"/>
    </source>
</evidence>